<dbReference type="AlphaFoldDB" id="A0AAX2ZEX8"/>
<reference evidence="1 2" key="1">
    <citation type="journal article" date="2023" name="Int. J. Syst. Evol. Microbiol.">
        <title>Terrisporobacter hibernicus sp. nov., isolated from bovine faeces in Northern Ireland.</title>
        <authorList>
            <person name="Mitchell M."/>
            <person name="Nguyen S.V."/>
            <person name="Connor M."/>
            <person name="Fairley D.J."/>
            <person name="Donoghue O."/>
            <person name="Marshall H."/>
            <person name="Koolman L."/>
            <person name="McMullan G."/>
            <person name="Schaffer K.E."/>
            <person name="McGrath J.W."/>
            <person name="Fanning S."/>
        </authorList>
    </citation>
    <scope>NUCLEOTIDE SEQUENCE [LARGE SCALE GENOMIC DNA]</scope>
    <source>
        <strain evidence="1 2">MCA3</strain>
    </source>
</reference>
<accession>A0AAX2ZEX8</accession>
<dbReference type="RefSeq" id="WP_148557710.1">
    <property type="nucleotide sequence ID" value="NZ_CP081135.1"/>
</dbReference>
<dbReference type="Proteomes" id="UP001198983">
    <property type="component" value="Chromosome"/>
</dbReference>
<gene>
    <name evidence="1" type="ORF">JW646_00050</name>
</gene>
<dbReference type="InterPro" id="IPR008969">
    <property type="entry name" value="CarboxyPept-like_regulatory"/>
</dbReference>
<protein>
    <submittedName>
        <fullName evidence="1">Carboxypeptidase-like regulatory domain-containing protein</fullName>
    </submittedName>
</protein>
<keyword evidence="1" id="KW-0378">Hydrolase</keyword>
<dbReference type="KEGG" id="tem:JW646_00050"/>
<keyword evidence="2" id="KW-1185">Reference proteome</keyword>
<dbReference type="SUPFAM" id="SSF49464">
    <property type="entry name" value="Carboxypeptidase regulatory domain-like"/>
    <property type="match status" value="1"/>
</dbReference>
<organism evidence="1 2">
    <name type="scientific">Terrisporobacter hibernicus</name>
    <dbReference type="NCBI Taxonomy" id="2813371"/>
    <lineage>
        <taxon>Bacteria</taxon>
        <taxon>Bacillati</taxon>
        <taxon>Bacillota</taxon>
        <taxon>Clostridia</taxon>
        <taxon>Peptostreptococcales</taxon>
        <taxon>Peptostreptococcaceae</taxon>
        <taxon>Terrisporobacter</taxon>
    </lineage>
</organism>
<keyword evidence="1" id="KW-0645">Protease</keyword>
<dbReference type="EMBL" id="CP081135">
    <property type="protein sequence ID" value="UEL47879.1"/>
    <property type="molecule type" value="Genomic_DNA"/>
</dbReference>
<proteinExistence type="predicted"/>
<name>A0AAX2ZEX8_9FIRM</name>
<evidence type="ECO:0000313" key="1">
    <source>
        <dbReference type="EMBL" id="UEL47879.1"/>
    </source>
</evidence>
<evidence type="ECO:0000313" key="2">
    <source>
        <dbReference type="Proteomes" id="UP001198983"/>
    </source>
</evidence>
<dbReference type="GO" id="GO:0004180">
    <property type="term" value="F:carboxypeptidase activity"/>
    <property type="evidence" value="ECO:0007669"/>
    <property type="project" value="UniProtKB-KW"/>
</dbReference>
<keyword evidence="1" id="KW-0121">Carboxypeptidase</keyword>
<sequence>MSNNPTLITGTITDENNKYVSKAVIQLVQIDKNLNIITDLGFTLSDINGKYQFVIDAYSDMFYEFTIFPPLQA</sequence>